<proteinExistence type="predicted"/>
<reference evidence="1 2" key="1">
    <citation type="submission" date="2018-08" db="EMBL/GenBank/DDBJ databases">
        <title>A genome reference for cultivated species of the human gut microbiota.</title>
        <authorList>
            <person name="Zou Y."/>
            <person name="Xue W."/>
            <person name="Luo G."/>
        </authorList>
    </citation>
    <scope>NUCLEOTIDE SEQUENCE [LARGE SCALE GENOMIC DNA]</scope>
    <source>
        <strain evidence="1 2">AF14-1AC</strain>
    </source>
</reference>
<sequence length="84" mass="9770">MKVLILLRNVILPYFFVQSSDLGRNEVENFHLKFVLTALNGNFFLSLSYSTTLNINTIAARVVLKELMKRNYLIFNKLKKSQLC</sequence>
<protein>
    <submittedName>
        <fullName evidence="1">Uncharacterized protein</fullName>
    </submittedName>
</protein>
<dbReference type="AlphaFoldDB" id="A0A412ZH82"/>
<comment type="caution">
    <text evidence="1">The sequence shown here is derived from an EMBL/GenBank/DDBJ whole genome shotgun (WGS) entry which is preliminary data.</text>
</comment>
<name>A0A412ZH82_9BACT</name>
<evidence type="ECO:0000313" key="1">
    <source>
        <dbReference type="EMBL" id="RGV79593.1"/>
    </source>
</evidence>
<gene>
    <name evidence="1" type="ORF">DWW04_06950</name>
</gene>
<accession>A0A412ZH82</accession>
<evidence type="ECO:0000313" key="2">
    <source>
        <dbReference type="Proteomes" id="UP000283678"/>
    </source>
</evidence>
<organism evidence="1 2">
    <name type="scientific">Phocaeicola dorei</name>
    <dbReference type="NCBI Taxonomy" id="357276"/>
    <lineage>
        <taxon>Bacteria</taxon>
        <taxon>Pseudomonadati</taxon>
        <taxon>Bacteroidota</taxon>
        <taxon>Bacteroidia</taxon>
        <taxon>Bacteroidales</taxon>
        <taxon>Bacteroidaceae</taxon>
        <taxon>Phocaeicola</taxon>
    </lineage>
</organism>
<dbReference type="Proteomes" id="UP000283678">
    <property type="component" value="Unassembled WGS sequence"/>
</dbReference>
<dbReference type="EMBL" id="QRZL01000005">
    <property type="protein sequence ID" value="RGV79593.1"/>
    <property type="molecule type" value="Genomic_DNA"/>
</dbReference>